<keyword evidence="1" id="KW-0446">Lipid-binding</keyword>
<dbReference type="AlphaFoldDB" id="A0A1T4JJF8"/>
<name>A0A1T4JJF8_9FIRM</name>
<proteinExistence type="predicted"/>
<dbReference type="InterPro" id="IPR050270">
    <property type="entry name" value="DegV_domain_contain"/>
</dbReference>
<evidence type="ECO:0000256" key="1">
    <source>
        <dbReference type="ARBA" id="ARBA00023121"/>
    </source>
</evidence>
<evidence type="ECO:0000313" key="3">
    <source>
        <dbReference type="Proteomes" id="UP000190625"/>
    </source>
</evidence>
<dbReference type="PANTHER" id="PTHR33434">
    <property type="entry name" value="DEGV DOMAIN-CONTAINING PROTEIN DR_1986-RELATED"/>
    <property type="match status" value="1"/>
</dbReference>
<dbReference type="Gene3D" id="3.30.1180.10">
    <property type="match status" value="1"/>
</dbReference>
<protein>
    <submittedName>
        <fullName evidence="2">EDD domain protein, DegV family</fullName>
    </submittedName>
</protein>
<gene>
    <name evidence="2" type="ORF">SAMN02745118_00027</name>
</gene>
<dbReference type="STRING" id="142842.SAMN02745118_00027"/>
<organism evidence="2 3">
    <name type="scientific">Selenihalanaerobacter shriftii</name>
    <dbReference type="NCBI Taxonomy" id="142842"/>
    <lineage>
        <taxon>Bacteria</taxon>
        <taxon>Bacillati</taxon>
        <taxon>Bacillota</taxon>
        <taxon>Clostridia</taxon>
        <taxon>Halanaerobiales</taxon>
        <taxon>Halobacteroidaceae</taxon>
        <taxon>Selenihalanaerobacter</taxon>
    </lineage>
</organism>
<dbReference type="SUPFAM" id="SSF82549">
    <property type="entry name" value="DAK1/DegV-like"/>
    <property type="match status" value="1"/>
</dbReference>
<dbReference type="EMBL" id="FUWM01000003">
    <property type="protein sequence ID" value="SJZ30281.1"/>
    <property type="molecule type" value="Genomic_DNA"/>
</dbReference>
<sequence length="286" mass="31623">MTSIKVVTDSTVGLSLDGLDELEVDMVPLTVNFANQFFADKVDISSEQFFKKLKEVQELPTTSQPAMGKFKEKYLELADDYDTIISIHLSSKLSGTYRSAKLAADRVQEEKDIDIRVIDSKSASLGIGFLVLYAIEAIKQGLVIEEIVTGIERRVEAVTVLFTVDTLEYLEKGGRIGKASAFVGNLLNIKPILKVNETGEVDLYSKVRGKKRLFKKVKRLVKRELDNRNLSIDPKLGLLHGDAKKDLDNLEAELEGLTDWDNIMTSEISPVLGTHIGPGALGIVIL</sequence>
<dbReference type="Gene3D" id="3.40.50.10170">
    <property type="match status" value="1"/>
</dbReference>
<accession>A0A1T4JJF8</accession>
<dbReference type="PANTHER" id="PTHR33434:SF2">
    <property type="entry name" value="FATTY ACID-BINDING PROTEIN TM_1468"/>
    <property type="match status" value="1"/>
</dbReference>
<evidence type="ECO:0000313" key="2">
    <source>
        <dbReference type="EMBL" id="SJZ30281.1"/>
    </source>
</evidence>
<dbReference type="GO" id="GO:0008289">
    <property type="term" value="F:lipid binding"/>
    <property type="evidence" value="ECO:0007669"/>
    <property type="project" value="UniProtKB-KW"/>
</dbReference>
<dbReference type="NCBIfam" id="TIGR00762">
    <property type="entry name" value="DegV"/>
    <property type="match status" value="1"/>
</dbReference>
<dbReference type="Proteomes" id="UP000190625">
    <property type="component" value="Unassembled WGS sequence"/>
</dbReference>
<reference evidence="3" key="1">
    <citation type="submission" date="2017-02" db="EMBL/GenBank/DDBJ databases">
        <authorList>
            <person name="Varghese N."/>
            <person name="Submissions S."/>
        </authorList>
    </citation>
    <scope>NUCLEOTIDE SEQUENCE [LARGE SCALE GENOMIC DNA]</scope>
    <source>
        <strain evidence="3">ATCC BAA-73</strain>
    </source>
</reference>
<dbReference type="RefSeq" id="WP_078808571.1">
    <property type="nucleotide sequence ID" value="NZ_FUWM01000003.1"/>
</dbReference>
<dbReference type="PROSITE" id="PS51482">
    <property type="entry name" value="DEGV"/>
    <property type="match status" value="1"/>
</dbReference>
<dbReference type="InterPro" id="IPR043168">
    <property type="entry name" value="DegV_C"/>
</dbReference>
<dbReference type="InterPro" id="IPR003797">
    <property type="entry name" value="DegV"/>
</dbReference>
<dbReference type="OrthoDB" id="9780216at2"/>
<keyword evidence="3" id="KW-1185">Reference proteome</keyword>
<dbReference type="Pfam" id="PF02645">
    <property type="entry name" value="DegV"/>
    <property type="match status" value="1"/>
</dbReference>